<gene>
    <name evidence="10" type="ORF">caldi_04370</name>
</gene>
<comment type="subcellular location">
    <subcellularLocation>
        <location evidence="1 6">Bacterial flagellum basal body</location>
    </subcellularLocation>
</comment>
<evidence type="ECO:0000313" key="11">
    <source>
        <dbReference type="Proteomes" id="UP001163687"/>
    </source>
</evidence>
<evidence type="ECO:0000313" key="10">
    <source>
        <dbReference type="EMBL" id="BDG59347.1"/>
    </source>
</evidence>
<accession>A0AA35CI37</accession>
<keyword evidence="10" id="KW-0282">Flagellum</keyword>
<dbReference type="Pfam" id="PF06429">
    <property type="entry name" value="Flg_bbr_C"/>
    <property type="match status" value="1"/>
</dbReference>
<feature type="domain" description="Flagellar basal body rod protein N-terminal" evidence="8">
    <location>
        <begin position="9"/>
        <end position="37"/>
    </location>
</feature>
<dbReference type="Pfam" id="PF00460">
    <property type="entry name" value="Flg_bb_rod"/>
    <property type="match status" value="1"/>
</dbReference>
<protein>
    <recommendedName>
        <fullName evidence="3 6">Flagellar basal-body rod protein FlgC</fullName>
    </recommendedName>
</protein>
<evidence type="ECO:0000256" key="1">
    <source>
        <dbReference type="ARBA" id="ARBA00004117"/>
    </source>
</evidence>
<dbReference type="KEGG" id="cmic:caldi_04370"/>
<evidence type="ECO:0000256" key="6">
    <source>
        <dbReference type="RuleBase" id="RU362062"/>
    </source>
</evidence>
<dbReference type="PANTHER" id="PTHR30435:SF2">
    <property type="entry name" value="FLAGELLAR BASAL-BODY ROD PROTEIN FLGC"/>
    <property type="match status" value="1"/>
</dbReference>
<evidence type="ECO:0000259" key="8">
    <source>
        <dbReference type="Pfam" id="PF00460"/>
    </source>
</evidence>
<evidence type="ECO:0000256" key="3">
    <source>
        <dbReference type="ARBA" id="ARBA00017941"/>
    </source>
</evidence>
<organism evidence="10 11">
    <name type="scientific">Caldinitratiruptor microaerophilus</name>
    <dbReference type="NCBI Taxonomy" id="671077"/>
    <lineage>
        <taxon>Bacteria</taxon>
        <taxon>Bacillati</taxon>
        <taxon>Bacillota</taxon>
        <taxon>Clostridia</taxon>
        <taxon>Eubacteriales</taxon>
        <taxon>Symbiobacteriaceae</taxon>
        <taxon>Caldinitratiruptor</taxon>
    </lineage>
</organism>
<feature type="domain" description="Flagellar basal-body/hook protein C-terminal" evidence="9">
    <location>
        <begin position="115"/>
        <end position="156"/>
    </location>
</feature>
<sequence>MWTAWFRGLEISASGLTAERLRMDVIANNIANANTTRTADGPGPYRRRVVVLAAREPQPDFGTWLARFLGETGAGPWGPQPAAIGDGVRVVRVATDPSPTRRKYDPAHPDAGPDGYVELPNVDPITEMVDLIGATRAYEANVTALNATKAMMVRALEIGR</sequence>
<dbReference type="InterPro" id="IPR010930">
    <property type="entry name" value="Flg_bb/hook_C_dom"/>
</dbReference>
<dbReference type="EMBL" id="AP025628">
    <property type="protein sequence ID" value="BDG59347.1"/>
    <property type="molecule type" value="Genomic_DNA"/>
</dbReference>
<dbReference type="InterPro" id="IPR019776">
    <property type="entry name" value="Flagellar_basal_body_rod_CS"/>
</dbReference>
<dbReference type="NCBIfam" id="TIGR01395">
    <property type="entry name" value="FlgC"/>
    <property type="match status" value="1"/>
</dbReference>
<comment type="similarity">
    <text evidence="2">Belongs to the flagella basal body rod proteins family.</text>
</comment>
<dbReference type="Proteomes" id="UP001163687">
    <property type="component" value="Chromosome"/>
</dbReference>
<dbReference type="RefSeq" id="WP_264843481.1">
    <property type="nucleotide sequence ID" value="NZ_AP025628.1"/>
</dbReference>
<dbReference type="GO" id="GO:0030694">
    <property type="term" value="C:bacterial-type flagellum basal body, rod"/>
    <property type="evidence" value="ECO:0007669"/>
    <property type="project" value="UniProtKB-UniRule"/>
</dbReference>
<reference evidence="10" key="1">
    <citation type="submission" date="2022-03" db="EMBL/GenBank/DDBJ databases">
        <title>Complete genome sequence of Caldinitratiruptor microaerophilus.</title>
        <authorList>
            <person name="Mukaiyama R."/>
            <person name="Nishiyama T."/>
            <person name="Ueda K."/>
        </authorList>
    </citation>
    <scope>NUCLEOTIDE SEQUENCE</scope>
    <source>
        <strain evidence="10">JCM 16183</strain>
    </source>
</reference>
<name>A0AA35CI37_9FIRM</name>
<keyword evidence="10" id="KW-0966">Cell projection</keyword>
<evidence type="ECO:0000256" key="2">
    <source>
        <dbReference type="ARBA" id="ARBA00009677"/>
    </source>
</evidence>
<evidence type="ECO:0000256" key="4">
    <source>
        <dbReference type="ARBA" id="ARBA00023143"/>
    </source>
</evidence>
<evidence type="ECO:0000259" key="9">
    <source>
        <dbReference type="Pfam" id="PF06429"/>
    </source>
</evidence>
<dbReference type="GO" id="GO:0071978">
    <property type="term" value="P:bacterial-type flagellum-dependent swarming motility"/>
    <property type="evidence" value="ECO:0007669"/>
    <property type="project" value="TreeGrafter"/>
</dbReference>
<feature type="region of interest" description="Disordered" evidence="7">
    <location>
        <begin position="96"/>
        <end position="116"/>
    </location>
</feature>
<keyword evidence="11" id="KW-1185">Reference proteome</keyword>
<evidence type="ECO:0000256" key="7">
    <source>
        <dbReference type="SAM" id="MobiDB-lite"/>
    </source>
</evidence>
<dbReference type="InterPro" id="IPR006299">
    <property type="entry name" value="FlgC"/>
</dbReference>
<keyword evidence="10" id="KW-0969">Cilium</keyword>
<proteinExistence type="inferred from homology"/>
<keyword evidence="4 6" id="KW-0975">Bacterial flagellum</keyword>
<dbReference type="PROSITE" id="PS00588">
    <property type="entry name" value="FLAGELLA_BB_ROD"/>
    <property type="match status" value="1"/>
</dbReference>
<dbReference type="InterPro" id="IPR001444">
    <property type="entry name" value="Flag_bb_rod_N"/>
</dbReference>
<dbReference type="PANTHER" id="PTHR30435">
    <property type="entry name" value="FLAGELLAR PROTEIN"/>
    <property type="match status" value="1"/>
</dbReference>
<comment type="subunit">
    <text evidence="5 6">The basal body constitutes a major portion of the flagellar organelle and consists of four rings (L,P,S, and M) mounted on a central rod. The rod consists of about 26 subunits of FlgG in the distal portion, and FlgB, FlgC and FlgF are thought to build up the proximal portion of the rod with about 6 subunits each.</text>
</comment>
<evidence type="ECO:0000256" key="5">
    <source>
        <dbReference type="ARBA" id="ARBA00025933"/>
    </source>
</evidence>
<dbReference type="AlphaFoldDB" id="A0AA35CI37"/>